<evidence type="ECO:0000256" key="1">
    <source>
        <dbReference type="ARBA" id="ARBA00023125"/>
    </source>
</evidence>
<dbReference type="EMBL" id="VHIR01000004">
    <property type="protein sequence ID" value="TQE44053.1"/>
    <property type="molecule type" value="Genomic_DNA"/>
</dbReference>
<comment type="caution">
    <text evidence="4">The sequence shown here is derived from an EMBL/GenBank/DDBJ whole genome shotgun (WGS) entry which is preliminary data.</text>
</comment>
<dbReference type="InterPro" id="IPR024412">
    <property type="entry name" value="Lsr2_dim_dom"/>
</dbReference>
<dbReference type="Gene3D" id="3.30.60.230">
    <property type="entry name" value="Lsr2, dimerization domain"/>
    <property type="match status" value="1"/>
</dbReference>
<dbReference type="Pfam" id="PF23359">
    <property type="entry name" value="Lsr2_DNA-bd"/>
    <property type="match status" value="1"/>
</dbReference>
<evidence type="ECO:0000313" key="5">
    <source>
        <dbReference type="Proteomes" id="UP000318080"/>
    </source>
</evidence>
<dbReference type="InterPro" id="IPR055370">
    <property type="entry name" value="Lsr2_DNA-bd"/>
</dbReference>
<keyword evidence="1" id="KW-0238">DNA-binding</keyword>
<dbReference type="AlphaFoldDB" id="A0A540R8H5"/>
<gene>
    <name evidence="4" type="ORF">EJK80_04370</name>
</gene>
<accession>A0A540R8H5</accession>
<sequence>MSRREVTQFYDDLDHTPLSESEMEVIRFSVDGTTYLLDLSPANAAKFRAALDPFVSAARIAPEPDARRVNPSVIRDWARTRGIPVAHRGKIPNVIIEAYNEANA</sequence>
<dbReference type="STRING" id="1686286.GCA_900092335_00303"/>
<feature type="domain" description="Lsr2 dimerization" evidence="2">
    <location>
        <begin position="1"/>
        <end position="59"/>
    </location>
</feature>
<organism evidence="4 5">
    <name type="scientific">Corynebacterium phoceense</name>
    <dbReference type="NCBI Taxonomy" id="1686286"/>
    <lineage>
        <taxon>Bacteria</taxon>
        <taxon>Bacillati</taxon>
        <taxon>Actinomycetota</taxon>
        <taxon>Actinomycetes</taxon>
        <taxon>Mycobacteriales</taxon>
        <taxon>Corynebacteriaceae</taxon>
        <taxon>Corynebacterium</taxon>
    </lineage>
</organism>
<feature type="domain" description="Lsr2 DNA-binding" evidence="3">
    <location>
        <begin position="68"/>
        <end position="102"/>
    </location>
</feature>
<evidence type="ECO:0000259" key="2">
    <source>
        <dbReference type="Pfam" id="PF11774"/>
    </source>
</evidence>
<dbReference type="Pfam" id="PF11774">
    <property type="entry name" value="Lsr2"/>
    <property type="match status" value="1"/>
</dbReference>
<evidence type="ECO:0000313" key="4">
    <source>
        <dbReference type="EMBL" id="TQE44053.1"/>
    </source>
</evidence>
<dbReference type="RefSeq" id="WP_068801305.1">
    <property type="nucleotide sequence ID" value="NZ_LT596207.1"/>
</dbReference>
<reference evidence="4 5" key="1">
    <citation type="submission" date="2019-06" db="EMBL/GenBank/DDBJ databases">
        <title>Draft genome of C. phoceense Strain 272.</title>
        <authorList>
            <person name="Pacheco L.G.C."/>
            <person name="Barberis C.M."/>
            <person name="Almuzara M.N."/>
            <person name="Traglia G.M."/>
            <person name="Santos C.S."/>
            <person name="Rocha D.J.P.G."/>
            <person name="Aguiar E.R.G.R."/>
            <person name="Vay C.A."/>
        </authorList>
    </citation>
    <scope>NUCLEOTIDE SEQUENCE [LARGE SCALE GENOMIC DNA]</scope>
    <source>
        <strain evidence="4 5">272</strain>
    </source>
</reference>
<dbReference type="Proteomes" id="UP000318080">
    <property type="component" value="Unassembled WGS sequence"/>
</dbReference>
<dbReference type="InterPro" id="IPR036625">
    <property type="entry name" value="E3-bd_dom_sf"/>
</dbReference>
<keyword evidence="5" id="KW-1185">Reference proteome</keyword>
<dbReference type="GeneID" id="79851659"/>
<name>A0A540R8H5_9CORY</name>
<dbReference type="GO" id="GO:0016746">
    <property type="term" value="F:acyltransferase activity"/>
    <property type="evidence" value="ECO:0007669"/>
    <property type="project" value="InterPro"/>
</dbReference>
<protein>
    <submittedName>
        <fullName evidence="4">Lsr2 family protein</fullName>
    </submittedName>
</protein>
<evidence type="ECO:0000259" key="3">
    <source>
        <dbReference type="Pfam" id="PF23359"/>
    </source>
</evidence>
<dbReference type="Gene3D" id="4.10.320.10">
    <property type="entry name" value="E3-binding domain"/>
    <property type="match status" value="1"/>
</dbReference>
<dbReference type="GO" id="GO:0003677">
    <property type="term" value="F:DNA binding"/>
    <property type="evidence" value="ECO:0007669"/>
    <property type="project" value="UniProtKB-KW"/>
</dbReference>
<proteinExistence type="predicted"/>
<dbReference type="InterPro" id="IPR042261">
    <property type="entry name" value="Lsr2-like_dimerization"/>
</dbReference>